<feature type="transmembrane region" description="Helical" evidence="7">
    <location>
        <begin position="143"/>
        <end position="167"/>
    </location>
</feature>
<evidence type="ECO:0000256" key="7">
    <source>
        <dbReference type="SAM" id="Phobius"/>
    </source>
</evidence>
<keyword evidence="4 7" id="KW-1133">Transmembrane helix</keyword>
<dbReference type="RefSeq" id="WP_252954588.1">
    <property type="nucleotide sequence ID" value="NZ_JAFIRR010000111.1"/>
</dbReference>
<evidence type="ECO:0000256" key="1">
    <source>
        <dbReference type="ARBA" id="ARBA00004141"/>
    </source>
</evidence>
<comment type="similarity">
    <text evidence="2 6">Belongs to the cytochrome c oxidase subunit 3 family.</text>
</comment>
<dbReference type="SUPFAM" id="SSF81452">
    <property type="entry name" value="Cytochrome c oxidase subunit III-like"/>
    <property type="match status" value="1"/>
</dbReference>
<dbReference type="EMBL" id="JAFIRR010000111">
    <property type="protein sequence ID" value="MCO6417956.1"/>
    <property type="molecule type" value="Genomic_DNA"/>
</dbReference>
<keyword evidence="5 7" id="KW-0472">Membrane</keyword>
<evidence type="ECO:0000256" key="6">
    <source>
        <dbReference type="RuleBase" id="RU003376"/>
    </source>
</evidence>
<organism evidence="9 10">
    <name type="scientific">Siccirubricoccus soli</name>
    <dbReference type="NCBI Taxonomy" id="2899147"/>
    <lineage>
        <taxon>Bacteria</taxon>
        <taxon>Pseudomonadati</taxon>
        <taxon>Pseudomonadota</taxon>
        <taxon>Alphaproteobacteria</taxon>
        <taxon>Acetobacterales</taxon>
        <taxon>Roseomonadaceae</taxon>
        <taxon>Siccirubricoccus</taxon>
    </lineage>
</organism>
<comment type="subcellular location">
    <subcellularLocation>
        <location evidence="6">Cell membrane</location>
        <topology evidence="6">Multi-pass membrane protein</topology>
    </subcellularLocation>
    <subcellularLocation>
        <location evidence="1">Membrane</location>
        <topology evidence="1">Multi-pass membrane protein</topology>
    </subcellularLocation>
</comment>
<evidence type="ECO:0000313" key="10">
    <source>
        <dbReference type="Proteomes" id="UP001523392"/>
    </source>
</evidence>
<comment type="caution">
    <text evidence="9">The sequence shown here is derived from an EMBL/GenBank/DDBJ whole genome shotgun (WGS) entry which is preliminary data.</text>
</comment>
<keyword evidence="3 6" id="KW-0812">Transmembrane</keyword>
<dbReference type="Proteomes" id="UP001523392">
    <property type="component" value="Unassembled WGS sequence"/>
</dbReference>
<proteinExistence type="inferred from homology"/>
<evidence type="ECO:0000313" key="9">
    <source>
        <dbReference type="EMBL" id="MCO6417956.1"/>
    </source>
</evidence>
<feature type="transmembrane region" description="Helical" evidence="7">
    <location>
        <begin position="96"/>
        <end position="115"/>
    </location>
</feature>
<keyword evidence="10" id="KW-1185">Reference proteome</keyword>
<feature type="domain" description="Heme-copper oxidase subunit III family profile" evidence="8">
    <location>
        <begin position="1"/>
        <end position="208"/>
    </location>
</feature>
<dbReference type="Pfam" id="PF00510">
    <property type="entry name" value="COX3"/>
    <property type="match status" value="1"/>
</dbReference>
<dbReference type="PROSITE" id="PS50253">
    <property type="entry name" value="COX3"/>
    <property type="match status" value="1"/>
</dbReference>
<dbReference type="InterPro" id="IPR000298">
    <property type="entry name" value="Cyt_c_oxidase-like_su3"/>
</dbReference>
<feature type="transmembrane region" description="Helical" evidence="7">
    <location>
        <begin position="187"/>
        <end position="206"/>
    </location>
</feature>
<dbReference type="Gene3D" id="1.20.120.80">
    <property type="entry name" value="Cytochrome c oxidase, subunit III, four-helix bundle"/>
    <property type="match status" value="1"/>
</dbReference>
<evidence type="ECO:0000256" key="2">
    <source>
        <dbReference type="ARBA" id="ARBA00010581"/>
    </source>
</evidence>
<evidence type="ECO:0000256" key="5">
    <source>
        <dbReference type="ARBA" id="ARBA00023136"/>
    </source>
</evidence>
<dbReference type="InterPro" id="IPR024791">
    <property type="entry name" value="Cyt_c/ubiquinol_Oxase_su3"/>
</dbReference>
<evidence type="ECO:0000256" key="4">
    <source>
        <dbReference type="ARBA" id="ARBA00022989"/>
    </source>
</evidence>
<dbReference type="InterPro" id="IPR035973">
    <property type="entry name" value="Cyt_c_oxidase_su3-like_sf"/>
</dbReference>
<feature type="transmembrane region" description="Helical" evidence="7">
    <location>
        <begin position="21"/>
        <end position="43"/>
    </location>
</feature>
<accession>A0ABT1D7P3</accession>
<dbReference type="PANTHER" id="PTHR11403:SF6">
    <property type="entry name" value="NITRIC OXIDE REDUCTASE SUBUNIT E"/>
    <property type="match status" value="1"/>
</dbReference>
<gene>
    <name evidence="9" type="ORF">JYK14_17580</name>
</gene>
<dbReference type="InterPro" id="IPR013833">
    <property type="entry name" value="Cyt_c_oxidase_su3_a-hlx"/>
</dbReference>
<protein>
    <submittedName>
        <fullName evidence="9">Cytochrome c oxidase subunit 3</fullName>
    </submittedName>
</protein>
<sequence>MSGAAALRKPYRSLRRQREAAEFGLWVFLGSEVMFFAGALTAYAVYRALWAEAFTAAARETSIFYGTLNTAILLTSSLAMAAAAEAARAGLRRMTLRCLGLTIALGLAFLAVKGLEYREDIQKHLVPGNGFALAEPKAQIFFAFYWLLTGVHALHMVIGLGVVATLLVQAWRRRRPLASPAFEAAGLYWHFVDIVWIVLYPLLYLAGRA</sequence>
<evidence type="ECO:0000256" key="3">
    <source>
        <dbReference type="ARBA" id="ARBA00022692"/>
    </source>
</evidence>
<reference evidence="9 10" key="1">
    <citation type="submission" date="2021-12" db="EMBL/GenBank/DDBJ databases">
        <title>Siccirubricoccus leaddurans sp. nov., a high concentration Zn2+ tolerance bacterium.</title>
        <authorList>
            <person name="Cao Y."/>
        </authorList>
    </citation>
    <scope>NUCLEOTIDE SEQUENCE [LARGE SCALE GENOMIC DNA]</scope>
    <source>
        <strain evidence="9 10">KC 17139</strain>
    </source>
</reference>
<dbReference type="PANTHER" id="PTHR11403">
    <property type="entry name" value="CYTOCHROME C OXIDASE SUBUNIT III"/>
    <property type="match status" value="1"/>
</dbReference>
<evidence type="ECO:0000259" key="8">
    <source>
        <dbReference type="PROSITE" id="PS50253"/>
    </source>
</evidence>
<feature type="transmembrane region" description="Helical" evidence="7">
    <location>
        <begin position="63"/>
        <end position="84"/>
    </location>
</feature>
<name>A0ABT1D7P3_9PROT</name>